<comment type="caution">
    <text evidence="1">The sequence shown here is derived from an EMBL/GenBank/DDBJ whole genome shotgun (WGS) entry which is preliminary data.</text>
</comment>
<evidence type="ECO:0000313" key="2">
    <source>
        <dbReference type="Proteomes" id="UP000576082"/>
    </source>
</evidence>
<dbReference type="AlphaFoldDB" id="A0A7X9S1F9"/>
<dbReference type="EMBL" id="JABANE010000186">
    <property type="protein sequence ID" value="NME72645.1"/>
    <property type="molecule type" value="Genomic_DNA"/>
</dbReference>
<proteinExistence type="predicted"/>
<sequence length="152" mass="17719">MKRNLQIKLIYIFALIFTSSIIYSCTPSEEKVQQNLMNVYELNTSVKPYDETAQFLEVTAQLDYVDLGYLKVDVHPVDVTTENAWRSSFIYDDFEGDVFHGQFNIPPKTVGEYEVVFYIVDHNNIQSKISTEIYIDRYPIEKIVPEGNEDEK</sequence>
<keyword evidence="2" id="KW-1185">Reference proteome</keyword>
<dbReference type="RefSeq" id="WP_169660831.1">
    <property type="nucleotide sequence ID" value="NZ_JABANE010000186.1"/>
</dbReference>
<evidence type="ECO:0000313" key="1">
    <source>
        <dbReference type="EMBL" id="NME72645.1"/>
    </source>
</evidence>
<gene>
    <name evidence="1" type="ORF">HHU12_32095</name>
</gene>
<reference evidence="1 2" key="1">
    <citation type="submission" date="2020-04" db="EMBL/GenBank/DDBJ databases">
        <title>Flammeovirga sp. SR4, a novel species isolated from seawater.</title>
        <authorList>
            <person name="Wang X."/>
        </authorList>
    </citation>
    <scope>NUCLEOTIDE SEQUENCE [LARGE SCALE GENOMIC DNA]</scope>
    <source>
        <strain evidence="1 2">ATCC 23126</strain>
    </source>
</reference>
<organism evidence="1 2">
    <name type="scientific">Flammeovirga aprica JL-4</name>
    <dbReference type="NCBI Taxonomy" id="694437"/>
    <lineage>
        <taxon>Bacteria</taxon>
        <taxon>Pseudomonadati</taxon>
        <taxon>Bacteroidota</taxon>
        <taxon>Cytophagia</taxon>
        <taxon>Cytophagales</taxon>
        <taxon>Flammeovirgaceae</taxon>
        <taxon>Flammeovirga</taxon>
    </lineage>
</organism>
<name>A0A7X9S1F9_9BACT</name>
<evidence type="ECO:0008006" key="3">
    <source>
        <dbReference type="Google" id="ProtNLM"/>
    </source>
</evidence>
<accession>A0A7X9S1F9</accession>
<protein>
    <recommendedName>
        <fullName evidence="3">DUF4625 domain-containing protein</fullName>
    </recommendedName>
</protein>
<dbReference type="Proteomes" id="UP000576082">
    <property type="component" value="Unassembled WGS sequence"/>
</dbReference>
<dbReference type="PROSITE" id="PS51257">
    <property type="entry name" value="PROKAR_LIPOPROTEIN"/>
    <property type="match status" value="1"/>
</dbReference>